<dbReference type="EMBL" id="JAPVEB010000005">
    <property type="protein sequence ID" value="KAJ5264144.1"/>
    <property type="molecule type" value="Genomic_DNA"/>
</dbReference>
<name>A0ABQ8WEU8_PENCH</name>
<reference evidence="1 2" key="1">
    <citation type="journal article" date="2023" name="IMA Fungus">
        <title>Comparative genomic study of the Penicillium genus elucidates a diverse pangenome and 15 lateral gene transfer events.</title>
        <authorList>
            <person name="Petersen C."/>
            <person name="Sorensen T."/>
            <person name="Nielsen M.R."/>
            <person name="Sondergaard T.E."/>
            <person name="Sorensen J.L."/>
            <person name="Fitzpatrick D.A."/>
            <person name="Frisvad J.C."/>
            <person name="Nielsen K.L."/>
        </authorList>
    </citation>
    <scope>NUCLEOTIDE SEQUENCE [LARGE SCALE GENOMIC DNA]</scope>
    <source>
        <strain evidence="1 2">IBT 3361</strain>
    </source>
</reference>
<evidence type="ECO:0000313" key="2">
    <source>
        <dbReference type="Proteomes" id="UP001220256"/>
    </source>
</evidence>
<protein>
    <submittedName>
        <fullName evidence="1">Uncharacterized protein</fullName>
    </submittedName>
</protein>
<dbReference type="Proteomes" id="UP001220256">
    <property type="component" value="Unassembled WGS sequence"/>
</dbReference>
<accession>A0ABQ8WEU8</accession>
<keyword evidence="2" id="KW-1185">Reference proteome</keyword>
<sequence>MSSKEPDWGFGPYDARVDSAAIEYPSLVLEVGASESLDQLRQDARWWYSKQTEKPNLSC</sequence>
<evidence type="ECO:0000313" key="1">
    <source>
        <dbReference type="EMBL" id="KAJ5264144.1"/>
    </source>
</evidence>
<organism evidence="1 2">
    <name type="scientific">Penicillium chrysogenum</name>
    <name type="common">Penicillium notatum</name>
    <dbReference type="NCBI Taxonomy" id="5076"/>
    <lineage>
        <taxon>Eukaryota</taxon>
        <taxon>Fungi</taxon>
        <taxon>Dikarya</taxon>
        <taxon>Ascomycota</taxon>
        <taxon>Pezizomycotina</taxon>
        <taxon>Eurotiomycetes</taxon>
        <taxon>Eurotiomycetidae</taxon>
        <taxon>Eurotiales</taxon>
        <taxon>Aspergillaceae</taxon>
        <taxon>Penicillium</taxon>
        <taxon>Penicillium chrysogenum species complex</taxon>
    </lineage>
</organism>
<comment type="caution">
    <text evidence="1">The sequence shown here is derived from an EMBL/GenBank/DDBJ whole genome shotgun (WGS) entry which is preliminary data.</text>
</comment>
<gene>
    <name evidence="1" type="ORF">N7505_008065</name>
</gene>
<proteinExistence type="predicted"/>